<dbReference type="OrthoDB" id="659392at2"/>
<feature type="transmembrane region" description="Helical" evidence="1">
    <location>
        <begin position="40"/>
        <end position="59"/>
    </location>
</feature>
<evidence type="ECO:0000313" key="3">
    <source>
        <dbReference type="Proteomes" id="UP000198990"/>
    </source>
</evidence>
<sequence length="186" mass="21350">MNNFEDLQNKWKSQSGVSATENGFESLLKSVKSIEKKQKIGNVVLSSTIIVLVFFAIYVSGYKNTIFLLGISLMVGSLLFRIAFELYSLQKSKKLNFINDYKTFKEDLTNYFSFRKIVHFIITPLSIVVYAVGFIVLLPLFKATLSHGFYIYILVSSIVLLLIFSVFIYKQIKNELFKLNHLLTTD</sequence>
<proteinExistence type="predicted"/>
<accession>A0A1H7TL21</accession>
<dbReference type="AlphaFoldDB" id="A0A1H7TL21"/>
<gene>
    <name evidence="2" type="ORF">SAMN04488008_10667</name>
</gene>
<feature type="transmembrane region" description="Helical" evidence="1">
    <location>
        <begin position="65"/>
        <end position="84"/>
    </location>
</feature>
<organism evidence="2 3">
    <name type="scientific">Maribacter orientalis</name>
    <dbReference type="NCBI Taxonomy" id="228957"/>
    <lineage>
        <taxon>Bacteria</taxon>
        <taxon>Pseudomonadati</taxon>
        <taxon>Bacteroidota</taxon>
        <taxon>Flavobacteriia</taxon>
        <taxon>Flavobacteriales</taxon>
        <taxon>Flavobacteriaceae</taxon>
        <taxon>Maribacter</taxon>
    </lineage>
</organism>
<dbReference type="Proteomes" id="UP000198990">
    <property type="component" value="Unassembled WGS sequence"/>
</dbReference>
<dbReference type="EMBL" id="FNZN01000006">
    <property type="protein sequence ID" value="SEL85388.1"/>
    <property type="molecule type" value="Genomic_DNA"/>
</dbReference>
<evidence type="ECO:0000256" key="1">
    <source>
        <dbReference type="SAM" id="Phobius"/>
    </source>
</evidence>
<reference evidence="3" key="1">
    <citation type="submission" date="2016-10" db="EMBL/GenBank/DDBJ databases">
        <authorList>
            <person name="Varghese N."/>
            <person name="Submissions S."/>
        </authorList>
    </citation>
    <scope>NUCLEOTIDE SEQUENCE [LARGE SCALE GENOMIC DNA]</scope>
    <source>
        <strain evidence="3">DSM 16471</strain>
    </source>
</reference>
<dbReference type="STRING" id="228957.SAMN04488008_10667"/>
<protein>
    <submittedName>
        <fullName evidence="2">Uncharacterized protein</fullName>
    </submittedName>
</protein>
<evidence type="ECO:0000313" key="2">
    <source>
        <dbReference type="EMBL" id="SEL85388.1"/>
    </source>
</evidence>
<keyword evidence="1" id="KW-0812">Transmembrane</keyword>
<name>A0A1H7TL21_9FLAO</name>
<keyword evidence="1" id="KW-1133">Transmembrane helix</keyword>
<keyword evidence="3" id="KW-1185">Reference proteome</keyword>
<feature type="transmembrane region" description="Helical" evidence="1">
    <location>
        <begin position="149"/>
        <end position="169"/>
    </location>
</feature>
<keyword evidence="1" id="KW-0472">Membrane</keyword>
<feature type="transmembrane region" description="Helical" evidence="1">
    <location>
        <begin position="117"/>
        <end position="137"/>
    </location>
</feature>
<dbReference type="RefSeq" id="WP_091625234.1">
    <property type="nucleotide sequence ID" value="NZ_FNZN01000006.1"/>
</dbReference>